<keyword evidence="1" id="KW-0812">Transmembrane</keyword>
<reference evidence="2 3" key="1">
    <citation type="journal article" date="2013" name="Curr. Biol.">
        <title>The Genome of the Foraminiferan Reticulomyxa filosa.</title>
        <authorList>
            <person name="Glockner G."/>
            <person name="Hulsmann N."/>
            <person name="Schleicher M."/>
            <person name="Noegel A.A."/>
            <person name="Eichinger L."/>
            <person name="Gallinger C."/>
            <person name="Pawlowski J."/>
            <person name="Sierra R."/>
            <person name="Euteneuer U."/>
            <person name="Pillet L."/>
            <person name="Moustafa A."/>
            <person name="Platzer M."/>
            <person name="Groth M."/>
            <person name="Szafranski K."/>
            <person name="Schliwa M."/>
        </authorList>
    </citation>
    <scope>NUCLEOTIDE SEQUENCE [LARGE SCALE GENOMIC DNA]</scope>
</reference>
<dbReference type="EMBL" id="ASPP01010494">
    <property type="protein sequence ID" value="ETO22753.1"/>
    <property type="molecule type" value="Genomic_DNA"/>
</dbReference>
<dbReference type="AlphaFoldDB" id="X6NA20"/>
<sequence length="151" mass="18621">MLLIIVILVCNVIKKCINYRTLCNVIKSYIFVVSTFYCQNVYVCYSVIVDNEKVTTKKTIYKQYYCLNEYIFFIEHFTLFYCLFKKRKKMKDQKKKNRTNFFLIYSSLRIFFLCYFLFKKTALQKNKSYKKKRFWCNQFVEQHKINIILSY</sequence>
<name>X6NA20_RETFI</name>
<evidence type="ECO:0000313" key="3">
    <source>
        <dbReference type="Proteomes" id="UP000023152"/>
    </source>
</evidence>
<gene>
    <name evidence="2" type="ORF">RFI_14442</name>
</gene>
<evidence type="ECO:0000313" key="2">
    <source>
        <dbReference type="EMBL" id="ETO22753.1"/>
    </source>
</evidence>
<accession>X6NA20</accession>
<feature type="transmembrane region" description="Helical" evidence="1">
    <location>
        <begin position="100"/>
        <end position="118"/>
    </location>
</feature>
<keyword evidence="1" id="KW-0472">Membrane</keyword>
<keyword evidence="1" id="KW-1133">Transmembrane helix</keyword>
<organism evidence="2 3">
    <name type="scientific">Reticulomyxa filosa</name>
    <dbReference type="NCBI Taxonomy" id="46433"/>
    <lineage>
        <taxon>Eukaryota</taxon>
        <taxon>Sar</taxon>
        <taxon>Rhizaria</taxon>
        <taxon>Retaria</taxon>
        <taxon>Foraminifera</taxon>
        <taxon>Monothalamids</taxon>
        <taxon>Reticulomyxidae</taxon>
        <taxon>Reticulomyxa</taxon>
    </lineage>
</organism>
<feature type="transmembrane region" description="Helical" evidence="1">
    <location>
        <begin position="67"/>
        <end position="84"/>
    </location>
</feature>
<keyword evidence="3" id="KW-1185">Reference proteome</keyword>
<comment type="caution">
    <text evidence="2">The sequence shown here is derived from an EMBL/GenBank/DDBJ whole genome shotgun (WGS) entry which is preliminary data.</text>
</comment>
<proteinExistence type="predicted"/>
<protein>
    <submittedName>
        <fullName evidence="2">Uncharacterized protein</fullName>
    </submittedName>
</protein>
<evidence type="ECO:0000256" key="1">
    <source>
        <dbReference type="SAM" id="Phobius"/>
    </source>
</evidence>
<dbReference type="Proteomes" id="UP000023152">
    <property type="component" value="Unassembled WGS sequence"/>
</dbReference>